<organism evidence="1 2">
    <name type="scientific">Rhizobium giardinii</name>
    <dbReference type="NCBI Taxonomy" id="56731"/>
    <lineage>
        <taxon>Bacteria</taxon>
        <taxon>Pseudomonadati</taxon>
        <taxon>Pseudomonadota</taxon>
        <taxon>Alphaproteobacteria</taxon>
        <taxon>Hyphomicrobiales</taxon>
        <taxon>Rhizobiaceae</taxon>
        <taxon>Rhizobium/Agrobacterium group</taxon>
        <taxon>Rhizobium</taxon>
    </lineage>
</organism>
<evidence type="ECO:0000313" key="2">
    <source>
        <dbReference type="Proteomes" id="UP000585507"/>
    </source>
</evidence>
<comment type="caution">
    <text evidence="1">The sequence shown here is derived from an EMBL/GenBank/DDBJ whole genome shotgun (WGS) entry which is preliminary data.</text>
</comment>
<sequence length="83" mass="8789">MRERRRRLKAIAGRLAGIVPDRLAGQLAVLINGAFVSTQSSSSARPTGLLRDAAHALIATSRSFLPAGCGRHLRGSSSHLIES</sequence>
<dbReference type="EMBL" id="JACHBK010000020">
    <property type="protein sequence ID" value="MBB5539428.1"/>
    <property type="molecule type" value="Genomic_DNA"/>
</dbReference>
<dbReference type="AlphaFoldDB" id="A0A7W8UHP5"/>
<proteinExistence type="predicted"/>
<evidence type="ECO:0000313" key="1">
    <source>
        <dbReference type="EMBL" id="MBB5539428.1"/>
    </source>
</evidence>
<protein>
    <submittedName>
        <fullName evidence="1">Uncharacterized protein</fullName>
    </submittedName>
</protein>
<gene>
    <name evidence="1" type="ORF">GGD55_006178</name>
</gene>
<name>A0A7W8UHP5_9HYPH</name>
<keyword evidence="2" id="KW-1185">Reference proteome</keyword>
<dbReference type="Proteomes" id="UP000585507">
    <property type="component" value="Unassembled WGS sequence"/>
</dbReference>
<accession>A0A7W8UHP5</accession>
<reference evidence="1 2" key="1">
    <citation type="submission" date="2020-08" db="EMBL/GenBank/DDBJ databases">
        <title>Genomic Encyclopedia of Type Strains, Phase IV (KMG-V): Genome sequencing to study the core and pangenomes of soil and plant-associated prokaryotes.</title>
        <authorList>
            <person name="Whitman W."/>
        </authorList>
    </citation>
    <scope>NUCLEOTIDE SEQUENCE [LARGE SCALE GENOMIC DNA]</scope>
    <source>
        <strain evidence="1 2">SEMIA 4084</strain>
    </source>
</reference>